<comment type="caution">
    <text evidence="1">The sequence shown here is derived from an EMBL/GenBank/DDBJ whole genome shotgun (WGS) entry which is preliminary data.</text>
</comment>
<feature type="non-terminal residue" evidence="1">
    <location>
        <position position="194"/>
    </location>
</feature>
<gene>
    <name evidence="1" type="ORF">LCGC14_3064340</name>
</gene>
<dbReference type="AlphaFoldDB" id="A0A0F8X695"/>
<proteinExistence type="predicted"/>
<accession>A0A0F8X695</accession>
<sequence>MAKTRLQFRTDLRLDLKDSGALWSDPELNRCIERAFSDLSRYLPDEKIYEDSLQFSVTGESVTFPADTSLDAIVADEDLSTASAGDTLTDTEIDGQPDVPRPLTLTLTDANNSVQGMTVIINGIDKDDQALQEIFHYSIGDSKTITGKKYFKTVYLIEIDQIAGHGASDILDVGYLAYTDVWVYLANSPIKWAS</sequence>
<protein>
    <submittedName>
        <fullName evidence="1">Uncharacterized protein</fullName>
    </submittedName>
</protein>
<evidence type="ECO:0000313" key="1">
    <source>
        <dbReference type="EMBL" id="KKK56455.1"/>
    </source>
</evidence>
<name>A0A0F8X695_9ZZZZ</name>
<organism evidence="1">
    <name type="scientific">marine sediment metagenome</name>
    <dbReference type="NCBI Taxonomy" id="412755"/>
    <lineage>
        <taxon>unclassified sequences</taxon>
        <taxon>metagenomes</taxon>
        <taxon>ecological metagenomes</taxon>
    </lineage>
</organism>
<reference evidence="1" key="1">
    <citation type="journal article" date="2015" name="Nature">
        <title>Complex archaea that bridge the gap between prokaryotes and eukaryotes.</title>
        <authorList>
            <person name="Spang A."/>
            <person name="Saw J.H."/>
            <person name="Jorgensen S.L."/>
            <person name="Zaremba-Niedzwiedzka K."/>
            <person name="Martijn J."/>
            <person name="Lind A.E."/>
            <person name="van Eijk R."/>
            <person name="Schleper C."/>
            <person name="Guy L."/>
            <person name="Ettema T.J."/>
        </authorList>
    </citation>
    <scope>NUCLEOTIDE SEQUENCE</scope>
</reference>
<dbReference type="EMBL" id="LAZR01064988">
    <property type="protein sequence ID" value="KKK56455.1"/>
    <property type="molecule type" value="Genomic_DNA"/>
</dbReference>